<keyword evidence="10" id="KW-0812">Transmembrane</keyword>
<dbReference type="GO" id="GO:0005524">
    <property type="term" value="F:ATP binding"/>
    <property type="evidence" value="ECO:0007669"/>
    <property type="project" value="UniProtKB-KW"/>
</dbReference>
<proteinExistence type="inferred from homology"/>
<comment type="catalytic activity">
    <reaction evidence="8">
        <text>L-tyrosyl-[protein] + ATP = O-phospho-L-tyrosyl-[protein] + ADP + H(+)</text>
        <dbReference type="Rhea" id="RHEA:10596"/>
        <dbReference type="Rhea" id="RHEA-COMP:10136"/>
        <dbReference type="Rhea" id="RHEA-COMP:20101"/>
        <dbReference type="ChEBI" id="CHEBI:15378"/>
        <dbReference type="ChEBI" id="CHEBI:30616"/>
        <dbReference type="ChEBI" id="CHEBI:46858"/>
        <dbReference type="ChEBI" id="CHEBI:61978"/>
        <dbReference type="ChEBI" id="CHEBI:456216"/>
        <dbReference type="EC" id="2.7.10.2"/>
    </reaction>
</comment>
<protein>
    <recommendedName>
        <fullName evidence="2">non-specific protein-tyrosine kinase</fullName>
        <ecNumber evidence="2">2.7.10.2</ecNumber>
    </recommendedName>
</protein>
<keyword evidence="3" id="KW-0808">Transferase</keyword>
<dbReference type="HOGENOM" id="CLU_009912_6_0_10"/>
<organism evidence="12 13">
    <name type="scientific">Echinicola vietnamensis (strain DSM 17526 / LMG 23754 / KMM 6221)</name>
    <dbReference type="NCBI Taxonomy" id="926556"/>
    <lineage>
        <taxon>Bacteria</taxon>
        <taxon>Pseudomonadati</taxon>
        <taxon>Bacteroidota</taxon>
        <taxon>Cytophagia</taxon>
        <taxon>Cytophagales</taxon>
        <taxon>Cyclobacteriaceae</taxon>
        <taxon>Echinicola</taxon>
    </lineage>
</organism>
<keyword evidence="13" id="KW-1185">Reference proteome</keyword>
<dbReference type="InterPro" id="IPR005702">
    <property type="entry name" value="Wzc-like_C"/>
</dbReference>
<name>L0G173_ECHVK</name>
<evidence type="ECO:0000256" key="8">
    <source>
        <dbReference type="ARBA" id="ARBA00051245"/>
    </source>
</evidence>
<evidence type="ECO:0000256" key="5">
    <source>
        <dbReference type="ARBA" id="ARBA00022777"/>
    </source>
</evidence>
<sequence length="813" mass="92854">MREGFDIPKFEEEDQPVDIKYYLIKYLRFWPIYLISMMVFLAGVFMYHRYTVEKYEVRGSMLINAAPSPEVRILDRSNIFENPGTLENDMLVFTSKNLAAKALEKVHFDVSYFAYTKIKEIELYQKSPIKVDVDWDHAQQEHGLISLTVVGEDTFTLGTPDHGIFNCFSSQKSISNDTGILGKTFRFEEVIASPKTKFVVNKVASMKVGEKLSFVIHSPSSLVDYYSNAIAVRPQNNYGSVLQVTLRTKVVEKGRDYVNALMNAYMEHDLEKKNQIAENTLKFIEEQMYVVEDSLKLAERRMLNFKVDHKMLDVDSEYGGVLTKIQRLEEKLQEMVFELEYYKSLEAYLAERDGDFSETIAPSMMGITDASLNSMTQQLMTFSMERKRMLSVVNENHPDVEKLDEQIARLRENIFENIKNLVANTEKKKQEAEKKLATYDREFSRLPKAESNFANIFREFKLRENLYNYLLEKRAEVGIAKASNVSDISVVDYAKKGSLIFPKKANNYGMALAIGLLLPLGLILFYDFVNDKIVDQVQLKGALRMPLLGTIGYSEKKTNMLVAEYPKTIASESFRSLRSALFYIASDKKCKRILVTSSVSGEGKTFVSLNLAAAMALSGKKTCVLGMDLRKPRIAQYVGVSNKSGLSSYLVGKSSKEAIIHETDHDNLYFIPSGPVPPNPSELLLKPQLSELMNVLEKEFEVIILDTPPLALVSETKDLLRFSDVNLYIVRQDYTQKKYLLMINDLFDNGQVDNFYGVFNAVKADGNDFGGYNYGYGYNYSFIKKGHYSGYYDDDPEHSQKGWMGRMLDKFRS</sequence>
<evidence type="ECO:0000313" key="13">
    <source>
        <dbReference type="Proteomes" id="UP000010796"/>
    </source>
</evidence>
<accession>L0G173</accession>
<evidence type="ECO:0000256" key="1">
    <source>
        <dbReference type="ARBA" id="ARBA00007316"/>
    </source>
</evidence>
<keyword evidence="4" id="KW-0547">Nucleotide-binding</keyword>
<feature type="coiled-coil region" evidence="9">
    <location>
        <begin position="400"/>
        <end position="442"/>
    </location>
</feature>
<dbReference type="PANTHER" id="PTHR32309:SF13">
    <property type="entry name" value="FERRIC ENTEROBACTIN TRANSPORT PROTEIN FEPE"/>
    <property type="match status" value="1"/>
</dbReference>
<evidence type="ECO:0000256" key="2">
    <source>
        <dbReference type="ARBA" id="ARBA00011903"/>
    </source>
</evidence>
<keyword evidence="6" id="KW-0067">ATP-binding</keyword>
<evidence type="ECO:0000256" key="10">
    <source>
        <dbReference type="SAM" id="Phobius"/>
    </source>
</evidence>
<keyword evidence="7" id="KW-0829">Tyrosine-protein kinase</keyword>
<keyword evidence="5" id="KW-0418">Kinase</keyword>
<dbReference type="SUPFAM" id="SSF52540">
    <property type="entry name" value="P-loop containing nucleoside triphosphate hydrolases"/>
    <property type="match status" value="1"/>
</dbReference>
<dbReference type="PATRIC" id="fig|926556.3.peg.2455"/>
<evidence type="ECO:0000256" key="4">
    <source>
        <dbReference type="ARBA" id="ARBA00022741"/>
    </source>
</evidence>
<evidence type="ECO:0000313" key="12">
    <source>
        <dbReference type="EMBL" id="AGA78580.1"/>
    </source>
</evidence>
<dbReference type="Pfam" id="PF13614">
    <property type="entry name" value="AAA_31"/>
    <property type="match status" value="1"/>
</dbReference>
<dbReference type="InterPro" id="IPR050445">
    <property type="entry name" value="Bact_polysacc_biosynth/exp"/>
</dbReference>
<dbReference type="EC" id="2.7.10.2" evidence="2"/>
<dbReference type="STRING" id="926556.Echvi_2332"/>
<gene>
    <name evidence="12" type="ordered locus">Echvi_2332</name>
</gene>
<dbReference type="Gene3D" id="3.40.50.300">
    <property type="entry name" value="P-loop containing nucleotide triphosphate hydrolases"/>
    <property type="match status" value="1"/>
</dbReference>
<dbReference type="eggNOG" id="COG3206">
    <property type="taxonomic scope" value="Bacteria"/>
</dbReference>
<dbReference type="GO" id="GO:0005886">
    <property type="term" value="C:plasma membrane"/>
    <property type="evidence" value="ECO:0007669"/>
    <property type="project" value="TreeGrafter"/>
</dbReference>
<feature type="domain" description="AAA" evidence="11">
    <location>
        <begin position="593"/>
        <end position="724"/>
    </location>
</feature>
<evidence type="ECO:0000259" key="11">
    <source>
        <dbReference type="Pfam" id="PF13614"/>
    </source>
</evidence>
<dbReference type="OrthoDB" id="9794577at2"/>
<dbReference type="EMBL" id="CP003346">
    <property type="protein sequence ID" value="AGA78580.1"/>
    <property type="molecule type" value="Genomic_DNA"/>
</dbReference>
<dbReference type="KEGG" id="evi:Echvi_2332"/>
<dbReference type="CDD" id="cd05387">
    <property type="entry name" value="BY-kinase"/>
    <property type="match status" value="1"/>
</dbReference>
<dbReference type="eggNOG" id="COG0489">
    <property type="taxonomic scope" value="Bacteria"/>
</dbReference>
<comment type="similarity">
    <text evidence="1">Belongs to the CpsD/CapB family.</text>
</comment>
<dbReference type="AlphaFoldDB" id="L0G173"/>
<evidence type="ECO:0000256" key="6">
    <source>
        <dbReference type="ARBA" id="ARBA00022840"/>
    </source>
</evidence>
<feature type="transmembrane region" description="Helical" evidence="10">
    <location>
        <begin position="505"/>
        <end position="526"/>
    </location>
</feature>
<dbReference type="InterPro" id="IPR027417">
    <property type="entry name" value="P-loop_NTPase"/>
</dbReference>
<dbReference type="InterPro" id="IPR025669">
    <property type="entry name" value="AAA_dom"/>
</dbReference>
<feature type="transmembrane region" description="Helical" evidence="10">
    <location>
        <begin position="30"/>
        <end position="48"/>
    </location>
</feature>
<dbReference type="Proteomes" id="UP000010796">
    <property type="component" value="Chromosome"/>
</dbReference>
<evidence type="ECO:0000256" key="3">
    <source>
        <dbReference type="ARBA" id="ARBA00022679"/>
    </source>
</evidence>
<evidence type="ECO:0000256" key="7">
    <source>
        <dbReference type="ARBA" id="ARBA00023137"/>
    </source>
</evidence>
<keyword evidence="10" id="KW-1133">Transmembrane helix</keyword>
<reference evidence="13" key="1">
    <citation type="submission" date="2012-02" db="EMBL/GenBank/DDBJ databases">
        <title>The complete genome of Echinicola vietnamensis DSM 17526.</title>
        <authorList>
            <person name="Lucas S."/>
            <person name="Copeland A."/>
            <person name="Lapidus A."/>
            <person name="Glavina del Rio T."/>
            <person name="Dalin E."/>
            <person name="Tice H."/>
            <person name="Bruce D."/>
            <person name="Goodwin L."/>
            <person name="Pitluck S."/>
            <person name="Peters L."/>
            <person name="Ovchinnikova G."/>
            <person name="Teshima H."/>
            <person name="Kyrpides N."/>
            <person name="Mavromatis K."/>
            <person name="Ivanova N."/>
            <person name="Brettin T."/>
            <person name="Detter J.C."/>
            <person name="Han C."/>
            <person name="Larimer F."/>
            <person name="Land M."/>
            <person name="Hauser L."/>
            <person name="Markowitz V."/>
            <person name="Cheng J.-F."/>
            <person name="Hugenholtz P."/>
            <person name="Woyke T."/>
            <person name="Wu D."/>
            <person name="Brambilla E."/>
            <person name="Klenk H.-P."/>
            <person name="Eisen J.A."/>
        </authorList>
    </citation>
    <scope>NUCLEOTIDE SEQUENCE [LARGE SCALE GENOMIC DNA]</scope>
    <source>
        <strain evidence="13">DSM 17526 / LMG 23754 / KMM 6221</strain>
    </source>
</reference>
<dbReference type="NCBIfam" id="TIGR01007">
    <property type="entry name" value="eps_fam"/>
    <property type="match status" value="1"/>
</dbReference>
<keyword evidence="9" id="KW-0175">Coiled coil</keyword>
<dbReference type="PANTHER" id="PTHR32309">
    <property type="entry name" value="TYROSINE-PROTEIN KINASE"/>
    <property type="match status" value="1"/>
</dbReference>
<keyword evidence="10" id="KW-0472">Membrane</keyword>
<dbReference type="RefSeq" id="WP_015266137.1">
    <property type="nucleotide sequence ID" value="NC_019904.1"/>
</dbReference>
<evidence type="ECO:0000256" key="9">
    <source>
        <dbReference type="SAM" id="Coils"/>
    </source>
</evidence>
<dbReference type="GO" id="GO:0004715">
    <property type="term" value="F:non-membrane spanning protein tyrosine kinase activity"/>
    <property type="evidence" value="ECO:0007669"/>
    <property type="project" value="UniProtKB-EC"/>
</dbReference>